<dbReference type="Pfam" id="PF00593">
    <property type="entry name" value="TonB_dep_Rec_b-barrel"/>
    <property type="match status" value="1"/>
</dbReference>
<keyword evidence="6" id="KW-0406">Ion transport</keyword>
<dbReference type="PROSITE" id="PS52016">
    <property type="entry name" value="TONB_DEPENDENT_REC_3"/>
    <property type="match status" value="1"/>
</dbReference>
<dbReference type="Proteomes" id="UP000070250">
    <property type="component" value="Chromosome"/>
</dbReference>
<dbReference type="InterPro" id="IPR036942">
    <property type="entry name" value="Beta-barrel_TonB_sf"/>
</dbReference>
<dbReference type="RefSeq" id="WP_066922465.1">
    <property type="nucleotide sequence ID" value="NZ_CP011971.1"/>
</dbReference>
<dbReference type="SUPFAM" id="SSF56935">
    <property type="entry name" value="Porins"/>
    <property type="match status" value="1"/>
</dbReference>
<evidence type="ECO:0000256" key="10">
    <source>
        <dbReference type="PROSITE-ProRule" id="PRU01360"/>
    </source>
</evidence>
<evidence type="ECO:0000256" key="1">
    <source>
        <dbReference type="ARBA" id="ARBA00004571"/>
    </source>
</evidence>
<dbReference type="PANTHER" id="PTHR30069:SF53">
    <property type="entry name" value="COLICIN I RECEPTOR-RELATED"/>
    <property type="match status" value="1"/>
</dbReference>
<feature type="chain" id="PRO_5007448393" evidence="13">
    <location>
        <begin position="24"/>
        <end position="633"/>
    </location>
</feature>
<reference evidence="16 17" key="1">
    <citation type="submission" date="2015-06" db="EMBL/GenBank/DDBJ databases">
        <title>A Comprehensive Approach to Explore the Metabolic and Phylogenetic Diversity of Bacterial Steroid Degradation in the Environment: Testosterone as an Example.</title>
        <authorList>
            <person name="Yang F.-C."/>
            <person name="Chen Y.-L."/>
            <person name="Yu C.-P."/>
            <person name="Tang S.-L."/>
            <person name="Wang P.-H."/>
            <person name="Ismail W."/>
            <person name="Wang C.-H."/>
            <person name="Yang C.-Y."/>
            <person name="Chiang Y.-R."/>
        </authorList>
    </citation>
    <scope>NUCLEOTIDE SEQUENCE [LARGE SCALE GENOMIC DNA]</scope>
    <source>
        <strain evidence="16 17">DSM 18526</strain>
    </source>
</reference>
<feature type="signal peptide" evidence="13">
    <location>
        <begin position="1"/>
        <end position="23"/>
    </location>
</feature>
<evidence type="ECO:0000256" key="4">
    <source>
        <dbReference type="ARBA" id="ARBA00022692"/>
    </source>
</evidence>
<evidence type="ECO:0000256" key="5">
    <source>
        <dbReference type="ARBA" id="ARBA00022729"/>
    </source>
</evidence>
<evidence type="ECO:0000259" key="15">
    <source>
        <dbReference type="Pfam" id="PF07715"/>
    </source>
</evidence>
<evidence type="ECO:0000256" key="11">
    <source>
        <dbReference type="PROSITE-ProRule" id="PRU10144"/>
    </source>
</evidence>
<evidence type="ECO:0000256" key="3">
    <source>
        <dbReference type="ARBA" id="ARBA00022452"/>
    </source>
</evidence>
<evidence type="ECO:0000259" key="14">
    <source>
        <dbReference type="Pfam" id="PF00593"/>
    </source>
</evidence>
<evidence type="ECO:0000256" key="9">
    <source>
        <dbReference type="ARBA" id="ARBA00023237"/>
    </source>
</evidence>
<dbReference type="GO" id="GO:0015889">
    <property type="term" value="P:cobalamin transport"/>
    <property type="evidence" value="ECO:0007669"/>
    <property type="project" value="TreeGrafter"/>
</dbReference>
<keyword evidence="17" id="KW-1185">Reference proteome</keyword>
<keyword evidence="4 10" id="KW-0812">Transmembrane</keyword>
<evidence type="ECO:0000256" key="7">
    <source>
        <dbReference type="ARBA" id="ARBA00023077"/>
    </source>
</evidence>
<sequence length="633" mass="69333">MRTLQRICLLSLSITSISVPAWAEEVIVVTATRFAQSASDVGQSISVIDEQSLIARQNDAIVDVLRTVPGVSFVRNGGVGTSTSLFIRGAESDHTVVLIDGVKLNDPSAPGGGFNFGNMLLGNVTRVEALRGSQSIVWGSQAIGGVVNLTTAEPTEVFKGVAKLEYGSHGTSQAGVNLSQRFGRVAASMGVNGYDTDGISAFNKARGGREKDDYRNISANAKFTIDLTDDAWLDLRGWYSKAKTGIDGFPPPTYAFGDTREEARTREAVGYAGVNFDLLAGRFHNRVAYAYTETSRTNEDPDSIPIQTFDADGENARFEYQGTFEFTPKLASGFGLESETSKFNSSSYGGPVTRGKARIDGAYLQLIGKPIDHFTIIAGVRRDDHDEFGGRTNVGGSLAWSPNQGSTTLRASYNEAFKAPSLYQLQSEYGNGLLTPETAESWDVGLAQRFWRDKGEIGVTYFIRDTKDLINFVSCAAPLAGICTNRPFGTYDNVAQARADGFELTLALEPVNGLMIQTNYSRIDTENRSPGANYGNRLARRPGETANLLIDYRWPFDLETGVTYTKNGRSYDNATNTRIVDGYKLVDLRLAYRVGEKMLLQARIENLLDEEYETVYLYGTYGRSYYAGVRFDF</sequence>
<protein>
    <submittedName>
        <fullName evidence="16">TonB-dependent receptor</fullName>
    </submittedName>
</protein>
<keyword evidence="16" id="KW-0675">Receptor</keyword>
<keyword evidence="8 10" id="KW-0472">Membrane</keyword>
<dbReference type="InterPro" id="IPR010917">
    <property type="entry name" value="TonB_rcpt_CS"/>
</dbReference>
<dbReference type="InterPro" id="IPR039426">
    <property type="entry name" value="TonB-dep_rcpt-like"/>
</dbReference>
<accession>A0A127FER8</accession>
<evidence type="ECO:0000256" key="12">
    <source>
        <dbReference type="RuleBase" id="RU003357"/>
    </source>
</evidence>
<dbReference type="OrthoDB" id="9815954at2"/>
<dbReference type="STRING" id="465721.ACG33_15180"/>
<keyword evidence="3 10" id="KW-1134">Transmembrane beta strand</keyword>
<proteinExistence type="inferred from homology"/>
<dbReference type="GO" id="GO:0006811">
    <property type="term" value="P:monoatomic ion transport"/>
    <property type="evidence" value="ECO:0007669"/>
    <property type="project" value="UniProtKB-KW"/>
</dbReference>
<dbReference type="KEGG" id="sdf:ACG33_15180"/>
<dbReference type="PROSITE" id="PS01156">
    <property type="entry name" value="TONB_DEPENDENT_REC_2"/>
    <property type="match status" value="1"/>
</dbReference>
<comment type="subcellular location">
    <subcellularLocation>
        <location evidence="1 10">Cell outer membrane</location>
        <topology evidence="1 10">Multi-pass membrane protein</topology>
    </subcellularLocation>
</comment>
<evidence type="ECO:0000256" key="8">
    <source>
        <dbReference type="ARBA" id="ARBA00023136"/>
    </source>
</evidence>
<dbReference type="InterPro" id="IPR000531">
    <property type="entry name" value="Beta-barrel_TonB"/>
</dbReference>
<keyword evidence="2 10" id="KW-0813">Transport</keyword>
<dbReference type="EMBL" id="CP011971">
    <property type="protein sequence ID" value="AMN48415.1"/>
    <property type="molecule type" value="Genomic_DNA"/>
</dbReference>
<feature type="domain" description="TonB-dependent receptor plug" evidence="15">
    <location>
        <begin position="38"/>
        <end position="146"/>
    </location>
</feature>
<organism evidence="16 17">
    <name type="scientific">Steroidobacter denitrificans</name>
    <dbReference type="NCBI Taxonomy" id="465721"/>
    <lineage>
        <taxon>Bacteria</taxon>
        <taxon>Pseudomonadati</taxon>
        <taxon>Pseudomonadota</taxon>
        <taxon>Gammaproteobacteria</taxon>
        <taxon>Steroidobacterales</taxon>
        <taxon>Steroidobacteraceae</taxon>
        <taxon>Steroidobacter</taxon>
    </lineage>
</organism>
<dbReference type="Gene3D" id="2.170.130.10">
    <property type="entry name" value="TonB-dependent receptor, plug domain"/>
    <property type="match status" value="1"/>
</dbReference>
<feature type="domain" description="TonB-dependent receptor-like beta-barrel" evidence="14">
    <location>
        <begin position="206"/>
        <end position="607"/>
    </location>
</feature>
<evidence type="ECO:0000256" key="13">
    <source>
        <dbReference type="SAM" id="SignalP"/>
    </source>
</evidence>
<evidence type="ECO:0000256" key="2">
    <source>
        <dbReference type="ARBA" id="ARBA00022448"/>
    </source>
</evidence>
<dbReference type="InterPro" id="IPR012910">
    <property type="entry name" value="Plug_dom"/>
</dbReference>
<name>A0A127FER8_STEDE</name>
<evidence type="ECO:0000313" key="17">
    <source>
        <dbReference type="Proteomes" id="UP000070250"/>
    </source>
</evidence>
<feature type="short sequence motif" description="TonB C-terminal box" evidence="11">
    <location>
        <begin position="616"/>
        <end position="633"/>
    </location>
</feature>
<evidence type="ECO:0000256" key="6">
    <source>
        <dbReference type="ARBA" id="ARBA00023065"/>
    </source>
</evidence>
<evidence type="ECO:0000313" key="16">
    <source>
        <dbReference type="EMBL" id="AMN48415.1"/>
    </source>
</evidence>
<dbReference type="Pfam" id="PF07715">
    <property type="entry name" value="Plug"/>
    <property type="match status" value="1"/>
</dbReference>
<dbReference type="PANTHER" id="PTHR30069">
    <property type="entry name" value="TONB-DEPENDENT OUTER MEMBRANE RECEPTOR"/>
    <property type="match status" value="1"/>
</dbReference>
<keyword evidence="5 13" id="KW-0732">Signal</keyword>
<comment type="similarity">
    <text evidence="10 12">Belongs to the TonB-dependent receptor family.</text>
</comment>
<dbReference type="Gene3D" id="2.40.170.20">
    <property type="entry name" value="TonB-dependent receptor, beta-barrel domain"/>
    <property type="match status" value="1"/>
</dbReference>
<keyword evidence="7 12" id="KW-0798">TonB box</keyword>
<dbReference type="PATRIC" id="fig|465721.4.peg.3245"/>
<dbReference type="InterPro" id="IPR037066">
    <property type="entry name" value="Plug_dom_sf"/>
</dbReference>
<keyword evidence="9 10" id="KW-0998">Cell outer membrane</keyword>
<dbReference type="AlphaFoldDB" id="A0A127FER8"/>
<dbReference type="CDD" id="cd01347">
    <property type="entry name" value="ligand_gated_channel"/>
    <property type="match status" value="1"/>
</dbReference>
<dbReference type="GO" id="GO:0009279">
    <property type="term" value="C:cell outer membrane"/>
    <property type="evidence" value="ECO:0007669"/>
    <property type="project" value="UniProtKB-SubCell"/>
</dbReference>
<gene>
    <name evidence="16" type="ORF">ACG33_15180</name>
</gene>